<accession>A0A7T8JVM2</accession>
<dbReference type="Proteomes" id="UP000595437">
    <property type="component" value="Chromosome 18"/>
</dbReference>
<dbReference type="OrthoDB" id="10057873at2759"/>
<protein>
    <submittedName>
        <fullName evidence="1">Uncharacterized protein</fullName>
    </submittedName>
</protein>
<reference evidence="2" key="1">
    <citation type="submission" date="2021-01" db="EMBL/GenBank/DDBJ databases">
        <title>Caligus Genome Assembly.</title>
        <authorList>
            <person name="Gallardo-Escarate C."/>
        </authorList>
    </citation>
    <scope>NUCLEOTIDE SEQUENCE [LARGE SCALE GENOMIC DNA]</scope>
</reference>
<proteinExistence type="predicted"/>
<organism evidence="1 2">
    <name type="scientific">Caligus rogercresseyi</name>
    <name type="common">Sea louse</name>
    <dbReference type="NCBI Taxonomy" id="217165"/>
    <lineage>
        <taxon>Eukaryota</taxon>
        <taxon>Metazoa</taxon>
        <taxon>Ecdysozoa</taxon>
        <taxon>Arthropoda</taxon>
        <taxon>Crustacea</taxon>
        <taxon>Multicrustacea</taxon>
        <taxon>Hexanauplia</taxon>
        <taxon>Copepoda</taxon>
        <taxon>Siphonostomatoida</taxon>
        <taxon>Caligidae</taxon>
        <taxon>Caligus</taxon>
    </lineage>
</organism>
<gene>
    <name evidence="1" type="ORF">FKW44_023784</name>
</gene>
<dbReference type="AlphaFoldDB" id="A0A7T8JVM2"/>
<evidence type="ECO:0000313" key="1">
    <source>
        <dbReference type="EMBL" id="QQP35530.1"/>
    </source>
</evidence>
<dbReference type="EMBL" id="CP045907">
    <property type="protein sequence ID" value="QQP35530.1"/>
    <property type="molecule type" value="Genomic_DNA"/>
</dbReference>
<evidence type="ECO:0000313" key="2">
    <source>
        <dbReference type="Proteomes" id="UP000595437"/>
    </source>
</evidence>
<sequence>MEAIIEVMKSEADGKRAASHNFTEEDNEILHLYCKMIKPVAICLDRLQSEANSYMGILLPYLVLLKRELQVIKREGYFRYAGPLLDPLLEQDGTIHELNNRYVAPFPYYNI</sequence>
<name>A0A7T8JVM2_CALRO</name>
<keyword evidence="2" id="KW-1185">Reference proteome</keyword>